<evidence type="ECO:0000259" key="1">
    <source>
        <dbReference type="PROSITE" id="PS50995"/>
    </source>
</evidence>
<dbReference type="InterPro" id="IPR036390">
    <property type="entry name" value="WH_DNA-bd_sf"/>
</dbReference>
<dbReference type="PANTHER" id="PTHR33164">
    <property type="entry name" value="TRANSCRIPTIONAL REGULATOR, MARR FAMILY"/>
    <property type="match status" value="1"/>
</dbReference>
<dbReference type="AlphaFoldDB" id="A0A0A0BD41"/>
<proteinExistence type="predicted"/>
<evidence type="ECO:0000313" key="3">
    <source>
        <dbReference type="Proteomes" id="UP000029833"/>
    </source>
</evidence>
<gene>
    <name evidence="2" type="ORF">Q760_07135</name>
</gene>
<sequence length="143" mass="15629">MDFFDLLVRYETELWNHLEDRLRDGGGVSLARLSALRVVDHHDRRARVQDVRADLRITVGAASKLVDRLERDGLATRRPHPDDRRSSLVELTPAGRDALATGTALLDGAMREHLGEETAAALAAATEVLGRLDARLTAAAVTA</sequence>
<evidence type="ECO:0000313" key="2">
    <source>
        <dbReference type="EMBL" id="KGM03261.1"/>
    </source>
</evidence>
<dbReference type="GO" id="GO:0003700">
    <property type="term" value="F:DNA-binding transcription factor activity"/>
    <property type="evidence" value="ECO:0007669"/>
    <property type="project" value="InterPro"/>
</dbReference>
<dbReference type="PROSITE" id="PS50995">
    <property type="entry name" value="HTH_MARR_2"/>
    <property type="match status" value="1"/>
</dbReference>
<dbReference type="InterPro" id="IPR036388">
    <property type="entry name" value="WH-like_DNA-bd_sf"/>
</dbReference>
<name>A0A0A0BD41_9CELL</name>
<organism evidence="2 3">
    <name type="scientific">Cellulomonas cellasea DSM 20118</name>
    <dbReference type="NCBI Taxonomy" id="1408250"/>
    <lineage>
        <taxon>Bacteria</taxon>
        <taxon>Bacillati</taxon>
        <taxon>Actinomycetota</taxon>
        <taxon>Actinomycetes</taxon>
        <taxon>Micrococcales</taxon>
        <taxon>Cellulomonadaceae</taxon>
        <taxon>Cellulomonas</taxon>
    </lineage>
</organism>
<dbReference type="InterPro" id="IPR039422">
    <property type="entry name" value="MarR/SlyA-like"/>
</dbReference>
<dbReference type="PANTHER" id="PTHR33164:SF43">
    <property type="entry name" value="HTH-TYPE TRANSCRIPTIONAL REPRESSOR YETL"/>
    <property type="match status" value="1"/>
</dbReference>
<reference evidence="2 3" key="1">
    <citation type="submission" date="2013-10" db="EMBL/GenBank/DDBJ databases">
        <authorList>
            <person name="Wang G."/>
            <person name="Zhuang W."/>
        </authorList>
    </citation>
    <scope>NUCLEOTIDE SEQUENCE [LARGE SCALE GENOMIC DNA]</scope>
    <source>
        <strain evidence="2 3">DSM 20118</strain>
    </source>
</reference>
<protein>
    <recommendedName>
        <fullName evidence="1">HTH marR-type domain-containing protein</fullName>
    </recommendedName>
</protein>
<dbReference type="STRING" id="1408250.Q760_07135"/>
<dbReference type="InterPro" id="IPR000835">
    <property type="entry name" value="HTH_MarR-typ"/>
</dbReference>
<dbReference type="RefSeq" id="WP_052103586.1">
    <property type="nucleotide sequence ID" value="NZ_AXNT01000019.1"/>
</dbReference>
<keyword evidence="3" id="KW-1185">Reference proteome</keyword>
<feature type="domain" description="HTH marR-type" evidence="1">
    <location>
        <begin position="1"/>
        <end position="134"/>
    </location>
</feature>
<accession>A0A0A0BD41</accession>
<dbReference type="GO" id="GO:0006950">
    <property type="term" value="P:response to stress"/>
    <property type="evidence" value="ECO:0007669"/>
    <property type="project" value="TreeGrafter"/>
</dbReference>
<dbReference type="Pfam" id="PF12802">
    <property type="entry name" value="MarR_2"/>
    <property type="match status" value="1"/>
</dbReference>
<comment type="caution">
    <text evidence="2">The sequence shown here is derived from an EMBL/GenBank/DDBJ whole genome shotgun (WGS) entry which is preliminary data.</text>
</comment>
<dbReference type="Gene3D" id="1.10.10.10">
    <property type="entry name" value="Winged helix-like DNA-binding domain superfamily/Winged helix DNA-binding domain"/>
    <property type="match status" value="1"/>
</dbReference>
<dbReference type="SMART" id="SM00347">
    <property type="entry name" value="HTH_MARR"/>
    <property type="match status" value="1"/>
</dbReference>
<dbReference type="SUPFAM" id="SSF46785">
    <property type="entry name" value="Winged helix' DNA-binding domain"/>
    <property type="match status" value="1"/>
</dbReference>
<dbReference type="EMBL" id="AXNT01000019">
    <property type="protein sequence ID" value="KGM03261.1"/>
    <property type="molecule type" value="Genomic_DNA"/>
</dbReference>
<dbReference type="OrthoDB" id="162531at2"/>
<dbReference type="Proteomes" id="UP000029833">
    <property type="component" value="Unassembled WGS sequence"/>
</dbReference>